<feature type="domain" description="CCHC-type" evidence="3">
    <location>
        <begin position="267"/>
        <end position="281"/>
    </location>
</feature>
<dbReference type="EMBL" id="BKCJ010006428">
    <property type="protein sequence ID" value="GEU72098.1"/>
    <property type="molecule type" value="Genomic_DNA"/>
</dbReference>
<proteinExistence type="predicted"/>
<feature type="region of interest" description="Disordered" evidence="2">
    <location>
        <begin position="776"/>
        <end position="839"/>
    </location>
</feature>
<dbReference type="GO" id="GO:0003676">
    <property type="term" value="F:nucleic acid binding"/>
    <property type="evidence" value="ECO:0007669"/>
    <property type="project" value="InterPro"/>
</dbReference>
<evidence type="ECO:0000256" key="2">
    <source>
        <dbReference type="SAM" id="MobiDB-lite"/>
    </source>
</evidence>
<dbReference type="InterPro" id="IPR013103">
    <property type="entry name" value="RVT_2"/>
</dbReference>
<dbReference type="SUPFAM" id="SSF56672">
    <property type="entry name" value="DNA/RNA polymerases"/>
    <property type="match status" value="1"/>
</dbReference>
<dbReference type="PANTHER" id="PTHR11439:SF495">
    <property type="entry name" value="REVERSE TRANSCRIPTASE, RNA-DEPENDENT DNA POLYMERASE-RELATED"/>
    <property type="match status" value="1"/>
</dbReference>
<dbReference type="GO" id="GO:0008270">
    <property type="term" value="F:zinc ion binding"/>
    <property type="evidence" value="ECO:0007669"/>
    <property type="project" value="UniProtKB-KW"/>
</dbReference>
<feature type="region of interest" description="Disordered" evidence="2">
    <location>
        <begin position="1399"/>
        <end position="1449"/>
    </location>
</feature>
<feature type="compositionally biased region" description="Polar residues" evidence="2">
    <location>
        <begin position="813"/>
        <end position="839"/>
    </location>
</feature>
<dbReference type="SMART" id="SM00343">
    <property type="entry name" value="ZnF_C2HC"/>
    <property type="match status" value="1"/>
</dbReference>
<dbReference type="SUPFAM" id="SSF57756">
    <property type="entry name" value="Retrovirus zinc finger-like domains"/>
    <property type="match status" value="1"/>
</dbReference>
<dbReference type="Pfam" id="PF07727">
    <property type="entry name" value="RVT_2"/>
    <property type="match status" value="1"/>
</dbReference>
<dbReference type="InterPro" id="IPR025724">
    <property type="entry name" value="GAG-pre-integrase_dom"/>
</dbReference>
<feature type="region of interest" description="Disordered" evidence="2">
    <location>
        <begin position="282"/>
        <end position="301"/>
    </location>
</feature>
<evidence type="ECO:0000313" key="4">
    <source>
        <dbReference type="EMBL" id="GEU72098.1"/>
    </source>
</evidence>
<dbReference type="Pfam" id="PF00098">
    <property type="entry name" value="zf-CCHC"/>
    <property type="match status" value="1"/>
</dbReference>
<gene>
    <name evidence="4" type="ORF">Tci_044076</name>
</gene>
<dbReference type="Pfam" id="PF13976">
    <property type="entry name" value="gag_pre-integrs"/>
    <property type="match status" value="1"/>
</dbReference>
<evidence type="ECO:0000259" key="3">
    <source>
        <dbReference type="PROSITE" id="PS50158"/>
    </source>
</evidence>
<dbReference type="InterPro" id="IPR057670">
    <property type="entry name" value="SH3_retrovirus"/>
</dbReference>
<dbReference type="Pfam" id="PF25597">
    <property type="entry name" value="SH3_retrovirus"/>
    <property type="match status" value="1"/>
</dbReference>
<name>A0A6L2MDZ4_TANCI</name>
<protein>
    <recommendedName>
        <fullName evidence="3">CCHC-type domain-containing protein</fullName>
    </recommendedName>
</protein>
<sequence>MTVTLRNLKHLEIHKSLVYIALRELIEFGDSYEVPANAVTTDTASDGTGKKKGRTVTLIADDMQKRKNEVKARTTLLQSLPDEHQLRFSKYKTAQELWAAILKTFGGNEATKKTKKNLLKQQYGNFKVEGSETLEQTFNRLQVIVSQLQFMDVEIEQDDLNQKFLTSLALEWLMHTIVWRNRNDLDTISLDDLYNHLKVYESEVQKKSEPNSHNMAFISSAKHSSGNEEVNTASTNVSTASANIRTWKKISIQGIDVAGFDKSKVECFNCYKMGHFARECRAPRSQDRGKRDNYRQGSKVEEQAPKALMEINEVGWDWSYMVNDEENHALVADEEAPIEFALMAKTSVESEVFNSSLCSKAYKKNTDSLNKLELIKKEKEGLDTKLTSFQTTSKDLDSLLDSQRLEKNKEGLGYSVVPPPPAQIYSPPKNDMSWTGLPECADDTVTDYSRPAPTIESFTYDAQNRNPSVTETEASPSTISPKPFIKFVKANDSPTKSKMDKVETAKKPLVKAVPRTTLMTKAIGTVAALGGCKITGKGTIKTSKLEFENVYFVKDLKDFKLLDDANVLLRTPRQHNIYTINLNNIVPHKNLTCLVAKASADEGMLWHRRLGHLNFKTMNRVLVNKSQNKTPYELFNDRTPAIGFLKPFGCHVMILNTLENLGKFEAKEDEGYFIGYFMSSKAFRVFNKRTKRVEENLHVDFLENKAIEKGVGPNWLFDIDSLTKFMNYVPVVVAGINSTNFSGTKDAASQEVNKDVSSLRYIALPNWVHDALLESSSSKPQDNCSIDAPESSGISNRTATSTNPSADHMETLTVETSIPTVSSPVPTACFTDSQEPSSDTRLISKRVANQVVTPSLDNILTLTNRFEDILGGTTNSNESNGVEADVSNIETTITASPTPTLRIHKDHPRSQIIGPVDTLIHTRNKSKEEEGIDYDEVFAPVARIEANRLFLAYALFMGFTVYQINVKSAFLYGTIDEEVYVMQPPGFQDPEFPAKVYKVEKAMGTIDQTLFIRRQRGDFILVQVYVDDIIFGSSNPQLCKEFKALLHEKIEMSAMGKDGTRKDVDLHLYRSMIGYLMYLTASRPDIMFAVCACARHQVTPKECHLHVVKRIFRYLKGHPKLWLWYLKESPFNLVAYSDSERSRQLWPLQQLRQNMLQLPVAVDKFCGFRISCLIMGGSYLVFGYSDIGITFGIICHGKICKIPYPFHNFIIMSNTNNNMQTQTSNTLHNAIMEAGSKDRPPMLAPCNYVQWKSRIKRYIDTKPNHELIHYCLTNPPYKLDWKDKEVPISEGSLITRTERVHETYKNASQQIRDQLNAEAEACNVTNHQVNVQFLLQLQPEWQRFVTLVKQSQELKTVSYHKLYDIMKQHQHEVNEYRAEKIARVVNPLALVAQQQPVYHPQNHPTHYTQNSSTRSQQAANRNRGKAIINSPQPIYDQEPSMVTEDNETSKDKEIDKLMALISLSFTTNLPTTTFELHQTPVV</sequence>
<keyword evidence="1" id="KW-0863">Zinc-finger</keyword>
<accession>A0A6L2MDZ4</accession>
<feature type="compositionally biased region" description="Polar residues" evidence="2">
    <location>
        <begin position="792"/>
        <end position="805"/>
    </location>
</feature>
<dbReference type="InterPro" id="IPR043502">
    <property type="entry name" value="DNA/RNA_pol_sf"/>
</dbReference>
<dbReference type="PROSITE" id="PS50158">
    <property type="entry name" value="ZF_CCHC"/>
    <property type="match status" value="1"/>
</dbReference>
<dbReference type="InterPro" id="IPR036875">
    <property type="entry name" value="Znf_CCHC_sf"/>
</dbReference>
<organism evidence="4">
    <name type="scientific">Tanacetum cinerariifolium</name>
    <name type="common">Dalmatian daisy</name>
    <name type="synonym">Chrysanthemum cinerariifolium</name>
    <dbReference type="NCBI Taxonomy" id="118510"/>
    <lineage>
        <taxon>Eukaryota</taxon>
        <taxon>Viridiplantae</taxon>
        <taxon>Streptophyta</taxon>
        <taxon>Embryophyta</taxon>
        <taxon>Tracheophyta</taxon>
        <taxon>Spermatophyta</taxon>
        <taxon>Magnoliopsida</taxon>
        <taxon>eudicotyledons</taxon>
        <taxon>Gunneridae</taxon>
        <taxon>Pentapetalae</taxon>
        <taxon>asterids</taxon>
        <taxon>campanulids</taxon>
        <taxon>Asterales</taxon>
        <taxon>Asteraceae</taxon>
        <taxon>Asteroideae</taxon>
        <taxon>Anthemideae</taxon>
        <taxon>Anthemidinae</taxon>
        <taxon>Tanacetum</taxon>
    </lineage>
</organism>
<dbReference type="PANTHER" id="PTHR11439">
    <property type="entry name" value="GAG-POL-RELATED RETROTRANSPOSON"/>
    <property type="match status" value="1"/>
</dbReference>
<keyword evidence="1" id="KW-0479">Metal-binding</keyword>
<dbReference type="Pfam" id="PF14223">
    <property type="entry name" value="Retrotran_gag_2"/>
    <property type="match status" value="1"/>
</dbReference>
<dbReference type="Gene3D" id="4.10.60.10">
    <property type="entry name" value="Zinc finger, CCHC-type"/>
    <property type="match status" value="1"/>
</dbReference>
<feature type="compositionally biased region" description="Polar residues" evidence="2">
    <location>
        <begin position="1399"/>
        <end position="1420"/>
    </location>
</feature>
<dbReference type="InterPro" id="IPR001878">
    <property type="entry name" value="Znf_CCHC"/>
</dbReference>
<comment type="caution">
    <text evidence="4">The sequence shown here is derived from an EMBL/GenBank/DDBJ whole genome shotgun (WGS) entry which is preliminary data.</text>
</comment>
<evidence type="ECO:0000256" key="1">
    <source>
        <dbReference type="PROSITE-ProRule" id="PRU00047"/>
    </source>
</evidence>
<reference evidence="4" key="1">
    <citation type="journal article" date="2019" name="Sci. Rep.">
        <title>Draft genome of Tanacetum cinerariifolium, the natural source of mosquito coil.</title>
        <authorList>
            <person name="Yamashiro T."/>
            <person name="Shiraishi A."/>
            <person name="Satake H."/>
            <person name="Nakayama K."/>
        </authorList>
    </citation>
    <scope>NUCLEOTIDE SEQUENCE</scope>
</reference>
<keyword evidence="1" id="KW-0862">Zinc</keyword>